<dbReference type="EMBL" id="JAGGLB010000013">
    <property type="protein sequence ID" value="MBP1992360.1"/>
    <property type="molecule type" value="Genomic_DNA"/>
</dbReference>
<keyword evidence="1" id="KW-1133">Transmembrane helix</keyword>
<sequence length="195" mass="21746">MLASNKEASPPNPKRKLWLLKETWLFPLFAIWGIQGVANSLLDVAQDWYNVEPAKLTALLLAIFISAALIGQKIFLRLKEKTNNSQNAVSVSNWLLRSLAMLFPGAMLIIVILLLNDTTATGPFFLPILRACILAAFYILLGVVLSKWLVYLGIWLIALIAVMGFWYLGYSTVVLEGMGGLSLLLFSSMLRTWSR</sequence>
<evidence type="ECO:0000256" key="1">
    <source>
        <dbReference type="SAM" id="Phobius"/>
    </source>
</evidence>
<feature type="transmembrane region" description="Helical" evidence="1">
    <location>
        <begin position="95"/>
        <end position="115"/>
    </location>
</feature>
<dbReference type="RefSeq" id="WP_209973306.1">
    <property type="nucleotide sequence ID" value="NZ_JAGGLB010000013.1"/>
</dbReference>
<keyword evidence="1" id="KW-0472">Membrane</keyword>
<name>A0ABS4IXQ0_9BACL</name>
<protein>
    <recommendedName>
        <fullName evidence="4">Tripartite tricarboxylate transporter TctB family protein</fullName>
    </recommendedName>
</protein>
<evidence type="ECO:0000313" key="2">
    <source>
        <dbReference type="EMBL" id="MBP1992360.1"/>
    </source>
</evidence>
<feature type="transmembrane region" description="Helical" evidence="1">
    <location>
        <begin position="54"/>
        <end position="75"/>
    </location>
</feature>
<evidence type="ECO:0000313" key="3">
    <source>
        <dbReference type="Proteomes" id="UP001519287"/>
    </source>
</evidence>
<keyword evidence="1" id="KW-0812">Transmembrane</keyword>
<feature type="transmembrane region" description="Helical" evidence="1">
    <location>
        <begin position="24"/>
        <end position="42"/>
    </location>
</feature>
<feature type="transmembrane region" description="Helical" evidence="1">
    <location>
        <begin position="148"/>
        <end position="168"/>
    </location>
</feature>
<evidence type="ECO:0008006" key="4">
    <source>
        <dbReference type="Google" id="ProtNLM"/>
    </source>
</evidence>
<keyword evidence="3" id="KW-1185">Reference proteome</keyword>
<proteinExistence type="predicted"/>
<dbReference type="Proteomes" id="UP001519287">
    <property type="component" value="Unassembled WGS sequence"/>
</dbReference>
<reference evidence="2 3" key="1">
    <citation type="submission" date="2021-03" db="EMBL/GenBank/DDBJ databases">
        <title>Genomic Encyclopedia of Type Strains, Phase IV (KMG-IV): sequencing the most valuable type-strain genomes for metagenomic binning, comparative biology and taxonomic classification.</title>
        <authorList>
            <person name="Goeker M."/>
        </authorList>
    </citation>
    <scope>NUCLEOTIDE SEQUENCE [LARGE SCALE GENOMIC DNA]</scope>
    <source>
        <strain evidence="2 3">DSM 26048</strain>
    </source>
</reference>
<gene>
    <name evidence="2" type="ORF">J2Z66_003968</name>
</gene>
<feature type="transmembrane region" description="Helical" evidence="1">
    <location>
        <begin position="121"/>
        <end position="141"/>
    </location>
</feature>
<accession>A0ABS4IXQ0</accession>
<comment type="caution">
    <text evidence="2">The sequence shown here is derived from an EMBL/GenBank/DDBJ whole genome shotgun (WGS) entry which is preliminary data.</text>
</comment>
<organism evidence="2 3">
    <name type="scientific">Paenibacillus eucommiae</name>
    <dbReference type="NCBI Taxonomy" id="1355755"/>
    <lineage>
        <taxon>Bacteria</taxon>
        <taxon>Bacillati</taxon>
        <taxon>Bacillota</taxon>
        <taxon>Bacilli</taxon>
        <taxon>Bacillales</taxon>
        <taxon>Paenibacillaceae</taxon>
        <taxon>Paenibacillus</taxon>
    </lineage>
</organism>